<feature type="compositionally biased region" description="Polar residues" evidence="6">
    <location>
        <begin position="302"/>
        <end position="312"/>
    </location>
</feature>
<dbReference type="Proteomes" id="UP000033616">
    <property type="component" value="Unassembled WGS sequence"/>
</dbReference>
<evidence type="ECO:0000256" key="4">
    <source>
        <dbReference type="ARBA" id="ARBA00030482"/>
    </source>
</evidence>
<feature type="compositionally biased region" description="Low complexity" evidence="6">
    <location>
        <begin position="778"/>
        <end position="787"/>
    </location>
</feature>
<feature type="region of interest" description="Disordered" evidence="6">
    <location>
        <begin position="774"/>
        <end position="805"/>
    </location>
</feature>
<dbReference type="AlphaFoldDB" id="A0A0F3MK43"/>
<dbReference type="InterPro" id="IPR020954">
    <property type="entry name" value="Rickettsia_antigen_120kDa"/>
</dbReference>
<evidence type="ECO:0000256" key="1">
    <source>
        <dbReference type="ARBA" id="ARBA00004496"/>
    </source>
</evidence>
<dbReference type="Pfam" id="PF12574">
    <property type="entry name" value="120_Rick_ant"/>
    <property type="match status" value="1"/>
</dbReference>
<feature type="compositionally biased region" description="Basic and acidic residues" evidence="6">
    <location>
        <begin position="667"/>
        <end position="677"/>
    </location>
</feature>
<dbReference type="PATRIC" id="fig|1359168.3.peg.199"/>
<feature type="compositionally biased region" description="Polar residues" evidence="6">
    <location>
        <begin position="198"/>
        <end position="215"/>
    </location>
</feature>
<keyword evidence="3" id="KW-0963">Cytoplasm</keyword>
<evidence type="ECO:0000256" key="3">
    <source>
        <dbReference type="ARBA" id="ARBA00022490"/>
    </source>
</evidence>
<feature type="compositionally biased region" description="Low complexity" evidence="6">
    <location>
        <begin position="279"/>
        <end position="300"/>
    </location>
</feature>
<dbReference type="RefSeq" id="WP_052694623.1">
    <property type="nucleotide sequence ID" value="NZ_LANP01000013.1"/>
</dbReference>
<dbReference type="GO" id="GO:0005737">
    <property type="term" value="C:cytoplasm"/>
    <property type="evidence" value="ECO:0007669"/>
    <property type="project" value="UniProtKB-SubCell"/>
</dbReference>
<evidence type="ECO:0000256" key="6">
    <source>
        <dbReference type="SAM" id="MobiDB-lite"/>
    </source>
</evidence>
<feature type="compositionally biased region" description="Polar residues" evidence="6">
    <location>
        <begin position="251"/>
        <end position="261"/>
    </location>
</feature>
<feature type="region of interest" description="Disordered" evidence="6">
    <location>
        <begin position="228"/>
        <end position="312"/>
    </location>
</feature>
<evidence type="ECO:0000256" key="2">
    <source>
        <dbReference type="ARBA" id="ARBA00019563"/>
    </source>
</evidence>
<protein>
    <recommendedName>
        <fullName evidence="2">Antigenic heat-stable 120 kDa protein</fullName>
    </recommendedName>
    <alternativeName>
        <fullName evidence="4">120 kDa antigen</fullName>
    </alternativeName>
    <alternativeName>
        <fullName evidence="5">Protein PS 120</fullName>
    </alternativeName>
</protein>
<feature type="region of interest" description="Disordered" evidence="6">
    <location>
        <begin position="633"/>
        <end position="678"/>
    </location>
</feature>
<evidence type="ECO:0000313" key="8">
    <source>
        <dbReference type="Proteomes" id="UP000033616"/>
    </source>
</evidence>
<gene>
    <name evidence="7" type="ORF">OCHUTO_0596</name>
</gene>
<proteinExistence type="predicted"/>
<sequence>MAPDKKSIDGSTSKVAEQKIKEVGNKIDLMLQKIDSLSNKVKLMKTTENAKVEIIRGVKDLMELTPQVLQEFLQEILSQSKIARQPPSKGQYNDEDFLRKRASAKEKKEYLEEQKKEFMSLVSKLGSEIQTIDDPGSILKAQDILAQIQNIINERTQKAQQSSQVFENLPQKNAAISQPEASKADKLQQQSSQPSSPITASVSKQHTQKSASPNAAQSFLDELTSAVNKRNQSHKKHPSQPSSSIMPTVAAASQQVQQNTPPLVEPKSSGDNTIENIKAKIAQAQQQSSVTKSQSASVSVHPTKTPTSQSFQHSAEVIAENTLKPKKTPPPVPPKPSRDTIEAAMAKIAQAKQQQHSLSSVINAKDRVVTSGAQHRQTQDNKGEAADPILQAFRELKTLINSLILEDESFKKWQEQNQNKTLDDFKHSAAQMDNLTPETKELISKLGAAGYANILGSGANIEQAQEMSFAASFCTLDWATQSNAVGNTTRKTITNEAGEKVVDLVSHSHSVQLSASVNGATKTITKCRTIDIPSTVEKGPLDLALVAQDSTGKNMPESKAVYFTVHYDQDGKIVEMTHPEPLKFFSETPSSPAYTVINGEIFTLPITKEKYEQLHKEISQNMEEQYAKDHQLAADKFTIGSSSKTSEKKEEEMSMLHSLKSIPPDGKQNKTAEDRSTEPYNNAVQQMIKSLSGQQNYIDPNEQGSSGYVKRVVQSIAPESKIKSYQAKSVESVNSETVKTTNKPGRGFVQREVQSIDSRSLGHHQEAQRLLSNLTRHSSVSSSSSVVAPVNTAPSNNKLQPKGRG</sequence>
<name>A0A0F3MK43_9RICK</name>
<feature type="compositionally biased region" description="Low complexity" evidence="6">
    <location>
        <begin position="188"/>
        <end position="197"/>
    </location>
</feature>
<organism evidence="7 8">
    <name type="scientific">Orientia chuto str. Dubai</name>
    <dbReference type="NCBI Taxonomy" id="1359168"/>
    <lineage>
        <taxon>Bacteria</taxon>
        <taxon>Pseudomonadati</taxon>
        <taxon>Pseudomonadota</taxon>
        <taxon>Alphaproteobacteria</taxon>
        <taxon>Rickettsiales</taxon>
        <taxon>Rickettsiaceae</taxon>
        <taxon>Rickettsieae</taxon>
        <taxon>Orientia</taxon>
    </lineage>
</organism>
<feature type="compositionally biased region" description="Basic and acidic residues" evidence="6">
    <location>
        <begin position="645"/>
        <end position="654"/>
    </location>
</feature>
<comment type="caution">
    <text evidence="7">The sequence shown here is derived from an EMBL/GenBank/DDBJ whole genome shotgun (WGS) entry which is preliminary data.</text>
</comment>
<evidence type="ECO:0000256" key="5">
    <source>
        <dbReference type="ARBA" id="ARBA00032482"/>
    </source>
</evidence>
<reference evidence="7 8" key="1">
    <citation type="submission" date="2015-02" db="EMBL/GenBank/DDBJ databases">
        <title>Genome Sequencing of Rickettsiales.</title>
        <authorList>
            <person name="Daugherty S.C."/>
            <person name="Su Q."/>
            <person name="Abolude K."/>
            <person name="Beier-Sexton M."/>
            <person name="Carlyon J.A."/>
            <person name="Carter R."/>
            <person name="Day N.P."/>
            <person name="Dumler S.J."/>
            <person name="Dyachenko V."/>
            <person name="Godinez A."/>
            <person name="Kurtti T.J."/>
            <person name="Lichay M."/>
            <person name="Mullins K.E."/>
            <person name="Ott S."/>
            <person name="Pappas-Brown V."/>
            <person name="Paris D.H."/>
            <person name="Patel P."/>
            <person name="Richards A.L."/>
            <person name="Sadzewicz L."/>
            <person name="Sears K."/>
            <person name="Seidman D."/>
            <person name="Sengamalay N."/>
            <person name="Stenos J."/>
            <person name="Tallon L.J."/>
            <person name="Vincent G."/>
            <person name="Fraser C.M."/>
            <person name="Munderloh U."/>
            <person name="Dunning-Hotopp J.C."/>
        </authorList>
    </citation>
    <scope>NUCLEOTIDE SEQUENCE [LARGE SCALE GENOMIC DNA]</scope>
    <source>
        <strain evidence="7 8">Fuller</strain>
    </source>
</reference>
<accession>A0A0F3MK43</accession>
<evidence type="ECO:0000313" key="7">
    <source>
        <dbReference type="EMBL" id="KJV56095.1"/>
    </source>
</evidence>
<feature type="region of interest" description="Disordered" evidence="6">
    <location>
        <begin position="175"/>
        <end position="215"/>
    </location>
</feature>
<dbReference type="OrthoDB" id="7161039at2"/>
<comment type="subcellular location">
    <subcellularLocation>
        <location evidence="1">Cytoplasm</location>
    </subcellularLocation>
</comment>
<keyword evidence="8" id="KW-1185">Reference proteome</keyword>
<dbReference type="EMBL" id="LANP01000013">
    <property type="protein sequence ID" value="KJV56095.1"/>
    <property type="molecule type" value="Genomic_DNA"/>
</dbReference>